<dbReference type="Gene3D" id="3.40.140.10">
    <property type="entry name" value="Cytidine Deaminase, domain 2"/>
    <property type="match status" value="1"/>
</dbReference>
<organism evidence="1 2">
    <name type="scientific">Halobacterium litoreum</name>
    <dbReference type="NCBI Taxonomy" id="2039234"/>
    <lineage>
        <taxon>Archaea</taxon>
        <taxon>Methanobacteriati</taxon>
        <taxon>Methanobacteriota</taxon>
        <taxon>Stenosarchaea group</taxon>
        <taxon>Halobacteria</taxon>
        <taxon>Halobacteriales</taxon>
        <taxon>Halobacteriaceae</taxon>
        <taxon>Halobacterium</taxon>
    </lineage>
</organism>
<dbReference type="EMBL" id="JBHRWN010000002">
    <property type="protein sequence ID" value="MFC3478125.1"/>
    <property type="molecule type" value="Genomic_DNA"/>
</dbReference>
<reference evidence="1 2" key="1">
    <citation type="journal article" date="2019" name="Int. J. Syst. Evol. Microbiol.">
        <title>The Global Catalogue of Microorganisms (GCM) 10K type strain sequencing project: providing services to taxonomists for standard genome sequencing and annotation.</title>
        <authorList>
            <consortium name="The Broad Institute Genomics Platform"/>
            <consortium name="The Broad Institute Genome Sequencing Center for Infectious Disease"/>
            <person name="Wu L."/>
            <person name="Ma J."/>
        </authorList>
    </citation>
    <scope>NUCLEOTIDE SEQUENCE [LARGE SCALE GENOMIC DNA]</scope>
    <source>
        <strain evidence="1 2">CGMCC 1.12562</strain>
    </source>
</reference>
<dbReference type="SUPFAM" id="SSF53927">
    <property type="entry name" value="Cytidine deaminase-like"/>
    <property type="match status" value="1"/>
</dbReference>
<dbReference type="GeneID" id="69118873"/>
<protein>
    <recommendedName>
        <fullName evidence="3">Cytidine deaminase</fullName>
    </recommendedName>
</protein>
<comment type="caution">
    <text evidence="1">The sequence shown here is derived from an EMBL/GenBank/DDBJ whole genome shotgun (WGS) entry which is preliminary data.</text>
</comment>
<name>A0ABD5NFK5_9EURY</name>
<evidence type="ECO:0008006" key="3">
    <source>
        <dbReference type="Google" id="ProtNLM"/>
    </source>
</evidence>
<dbReference type="CDD" id="cd01283">
    <property type="entry name" value="cytidine_deaminase"/>
    <property type="match status" value="1"/>
</dbReference>
<keyword evidence="2" id="KW-1185">Reference proteome</keyword>
<dbReference type="AlphaFoldDB" id="A0ABD5NFK5"/>
<sequence length="87" mass="9328">MDLSPLTDADNALLERAAVAAGAHDFERIAAVEHPRGERDAARVVSPCGVCRELIADYGDDVRVLVRTDDGDVGGVRAAELLQARTW</sequence>
<dbReference type="InterPro" id="IPR016193">
    <property type="entry name" value="Cytidine_deaminase-like"/>
</dbReference>
<gene>
    <name evidence="1" type="ORF">ACFOKC_10360</name>
</gene>
<dbReference type="Proteomes" id="UP001595660">
    <property type="component" value="Unassembled WGS sequence"/>
</dbReference>
<evidence type="ECO:0000313" key="2">
    <source>
        <dbReference type="Proteomes" id="UP001595660"/>
    </source>
</evidence>
<accession>A0ABD5NFK5</accession>
<proteinExistence type="predicted"/>
<dbReference type="RefSeq" id="WP_232570758.1">
    <property type="nucleotide sequence ID" value="NZ_CP089466.1"/>
</dbReference>
<evidence type="ECO:0000313" key="1">
    <source>
        <dbReference type="EMBL" id="MFC3478125.1"/>
    </source>
</evidence>